<evidence type="ECO:0000256" key="2">
    <source>
        <dbReference type="ARBA" id="ARBA00023315"/>
    </source>
</evidence>
<reference evidence="6 7" key="1">
    <citation type="submission" date="2016-08" db="EMBL/GenBank/DDBJ databases">
        <title>Complete genome sequence of Acinetobacter baylyi strain GFJ2.</title>
        <authorList>
            <person name="Tabata M."/>
            <person name="Kuboki S."/>
            <person name="Gibu N."/>
            <person name="Kinouchi Y."/>
            <person name="Vangnai A."/>
            <person name="Kasai D."/>
            <person name="Fukuda M."/>
        </authorList>
    </citation>
    <scope>NUCLEOTIDE SEQUENCE [LARGE SCALE GENOMIC DNA]</scope>
    <source>
        <strain evidence="6 7">GFJ2</strain>
    </source>
</reference>
<dbReference type="PANTHER" id="PTHR43072">
    <property type="entry name" value="N-ACETYLTRANSFERASE"/>
    <property type="match status" value="1"/>
</dbReference>
<dbReference type="EMBL" id="CP016896">
    <property type="protein sequence ID" value="APV35298.1"/>
    <property type="molecule type" value="Genomic_DNA"/>
</dbReference>
<dbReference type="AlphaFoldDB" id="A0A1P8EGG5"/>
<dbReference type="RefSeq" id="WP_076032380.1">
    <property type="nucleotide sequence ID" value="NZ_CP016896.1"/>
</dbReference>
<dbReference type="Proteomes" id="UP000185674">
    <property type="component" value="Chromosome"/>
</dbReference>
<evidence type="ECO:0000256" key="4">
    <source>
        <dbReference type="ARBA" id="ARBA00051334"/>
    </source>
</evidence>
<dbReference type="SUPFAM" id="SSF55729">
    <property type="entry name" value="Acyl-CoA N-acyltransferases (Nat)"/>
    <property type="match status" value="1"/>
</dbReference>
<dbReference type="PROSITE" id="PS51186">
    <property type="entry name" value="GNAT"/>
    <property type="match status" value="1"/>
</dbReference>
<evidence type="ECO:0000256" key="1">
    <source>
        <dbReference type="ARBA" id="ARBA00022679"/>
    </source>
</evidence>
<evidence type="ECO:0000259" key="5">
    <source>
        <dbReference type="PROSITE" id="PS51186"/>
    </source>
</evidence>
<proteinExistence type="predicted"/>
<evidence type="ECO:0000313" key="7">
    <source>
        <dbReference type="Proteomes" id="UP000185674"/>
    </source>
</evidence>
<dbReference type="eggNOG" id="COG1247">
    <property type="taxonomic scope" value="Bacteria"/>
</dbReference>
<dbReference type="InterPro" id="IPR016181">
    <property type="entry name" value="Acyl_CoA_acyltransferase"/>
</dbReference>
<name>A0A1P8EGG5_9GAMM</name>
<keyword evidence="1 6" id="KW-0808">Transferase</keyword>
<sequence length="182" mass="20555">MSKPSVEALRLVDCTEQQHSTEILDILNDAIVHSTALYDYKPRTQESMVQWFKTKRTHQFPVIGAVNAQGQLMGFASFGTFRAFPAYKYTVEHSVYIHKDFRGQGLSTVLMQALIERAKAADVHVMVGCIDATNVASIRLHEKLGFRYSGTITQAGFKFGRWLDAAFYQLTLETPVEPYDDV</sequence>
<dbReference type="InterPro" id="IPR000182">
    <property type="entry name" value="GNAT_dom"/>
</dbReference>
<dbReference type="STRING" id="487316.BEN76_04415"/>
<dbReference type="CDD" id="cd04301">
    <property type="entry name" value="NAT_SF"/>
    <property type="match status" value="1"/>
</dbReference>
<comment type="catalytic activity">
    <reaction evidence="3">
        <text>L-methionine sulfoximine + acetyl-CoA = N-acetyl-L-methionine sulfoximine + CoA + H(+)</text>
        <dbReference type="Rhea" id="RHEA:47660"/>
        <dbReference type="ChEBI" id="CHEBI:15378"/>
        <dbReference type="ChEBI" id="CHEBI:57287"/>
        <dbReference type="ChEBI" id="CHEBI:57288"/>
        <dbReference type="ChEBI" id="CHEBI:87826"/>
        <dbReference type="ChEBI" id="CHEBI:87827"/>
    </reaction>
</comment>
<dbReference type="Gene3D" id="3.40.630.30">
    <property type="match status" value="1"/>
</dbReference>
<feature type="domain" description="N-acetyltransferase" evidence="5">
    <location>
        <begin position="9"/>
        <end position="173"/>
    </location>
</feature>
<dbReference type="FunFam" id="3.40.630.30:FF:000026">
    <property type="entry name" value="Phosphinothricin acetyltransferase"/>
    <property type="match status" value="1"/>
</dbReference>
<comment type="catalytic activity">
    <reaction evidence="4">
        <text>L-methionine sulfone + acetyl-CoA = N-acetyl-L-methionine sulfone + CoA + H(+)</text>
        <dbReference type="Rhea" id="RHEA:47656"/>
        <dbReference type="ChEBI" id="CHEBI:15378"/>
        <dbReference type="ChEBI" id="CHEBI:57287"/>
        <dbReference type="ChEBI" id="CHEBI:57288"/>
        <dbReference type="ChEBI" id="CHEBI:87824"/>
        <dbReference type="ChEBI" id="CHEBI:87825"/>
    </reaction>
</comment>
<evidence type="ECO:0000256" key="3">
    <source>
        <dbReference type="ARBA" id="ARBA00050603"/>
    </source>
</evidence>
<dbReference type="GO" id="GO:0016747">
    <property type="term" value="F:acyltransferase activity, transferring groups other than amino-acyl groups"/>
    <property type="evidence" value="ECO:0007669"/>
    <property type="project" value="InterPro"/>
</dbReference>
<evidence type="ECO:0000313" key="6">
    <source>
        <dbReference type="EMBL" id="APV35298.1"/>
    </source>
</evidence>
<dbReference type="KEGG" id="asol:BEN76_04415"/>
<dbReference type="Pfam" id="PF00583">
    <property type="entry name" value="Acetyltransf_1"/>
    <property type="match status" value="1"/>
</dbReference>
<protein>
    <submittedName>
        <fullName evidence="6">GNAT family N-acetyltransferase</fullName>
    </submittedName>
</protein>
<keyword evidence="2" id="KW-0012">Acyltransferase</keyword>
<gene>
    <name evidence="6" type="ORF">BEN76_04415</name>
</gene>
<dbReference type="PANTHER" id="PTHR43072:SF23">
    <property type="entry name" value="UPF0039 PROTEIN C11D3.02C"/>
    <property type="match status" value="1"/>
</dbReference>
<accession>A0A1P8EGG5</accession>
<organism evidence="6 7">
    <name type="scientific">Acinetobacter soli</name>
    <dbReference type="NCBI Taxonomy" id="487316"/>
    <lineage>
        <taxon>Bacteria</taxon>
        <taxon>Pseudomonadati</taxon>
        <taxon>Pseudomonadota</taxon>
        <taxon>Gammaproteobacteria</taxon>
        <taxon>Moraxellales</taxon>
        <taxon>Moraxellaceae</taxon>
        <taxon>Acinetobacter</taxon>
    </lineage>
</organism>